<keyword evidence="5 12" id="KW-0812">Transmembrane</keyword>
<organism evidence="13 14">
    <name type="scientific">Terriglobus albidus</name>
    <dbReference type="NCBI Taxonomy" id="1592106"/>
    <lineage>
        <taxon>Bacteria</taxon>
        <taxon>Pseudomonadati</taxon>
        <taxon>Acidobacteriota</taxon>
        <taxon>Terriglobia</taxon>
        <taxon>Terriglobales</taxon>
        <taxon>Acidobacteriaceae</taxon>
        <taxon>Terriglobus</taxon>
    </lineage>
</organism>
<keyword evidence="14" id="KW-1185">Reference proteome</keyword>
<feature type="transmembrane region" description="Helical" evidence="12">
    <location>
        <begin position="467"/>
        <end position="488"/>
    </location>
</feature>
<keyword evidence="7" id="KW-0915">Sodium</keyword>
<dbReference type="GO" id="GO:0015293">
    <property type="term" value="F:symporter activity"/>
    <property type="evidence" value="ECO:0007669"/>
    <property type="project" value="TreeGrafter"/>
</dbReference>
<name>A0A5B9E9N4_9BACT</name>
<feature type="transmembrane region" description="Helical" evidence="12">
    <location>
        <begin position="433"/>
        <end position="455"/>
    </location>
</feature>
<dbReference type="Pfam" id="PF00474">
    <property type="entry name" value="SSF"/>
    <property type="match status" value="1"/>
</dbReference>
<evidence type="ECO:0000256" key="11">
    <source>
        <dbReference type="RuleBase" id="RU362091"/>
    </source>
</evidence>
<evidence type="ECO:0000256" key="10">
    <source>
        <dbReference type="ARBA" id="ARBA00023201"/>
    </source>
</evidence>
<dbReference type="PANTHER" id="PTHR42985:SF47">
    <property type="entry name" value="INTEGRAL MEMBRANE TRANSPORT PROTEIN"/>
    <property type="match status" value="1"/>
</dbReference>
<keyword evidence="9 12" id="KW-0472">Membrane</keyword>
<feature type="transmembrane region" description="Helical" evidence="12">
    <location>
        <begin position="270"/>
        <end position="297"/>
    </location>
</feature>
<sequence>MTRLHPLDLAIVAAYLVGITLFGLRFRSQDKSLSSYFLGGKTIPWWAIALSIVSAETSTLTIISVPGIAFTSNFGFLQLVLGYMIGRLVICVLFLPRYFHGELFTAYQLIRRRFGPTLHTVTAGLFLITRAAAEGVRVFAISIVVGLAIGTNDILSIAIISALTLLYTFEGGMTAVIWTDVVQMTLYIAGTFVALITLGRHVPGGWTHIHDVASAAGKLHWLDFSFSLVKTYTFWAGILGGTFLTMASHGTDQLMVQRLLAAKNLKESRLALLASGGVVFLQFLLFLIIGAGLWVFYGQPTSGTPGFSSADRIFPAFIVREMPTGIAGLLIAAILAAAMSNLSAALNSLSSTTVVDFYMRIRPQATESERTNLSRLATGVWAVILFAIAVYSVFAGGKGHVVETGLSIASVAYGSLLGVFLLGTLTKFATQTGAIAGMVAGFTVNLVLWLSSIHLIPAIPGLPPIAYTWYVLLGSAVTVAVGAGISLVQSKDPA</sequence>
<dbReference type="InterPro" id="IPR001734">
    <property type="entry name" value="Na/solute_symporter"/>
</dbReference>
<feature type="transmembrane region" description="Helical" evidence="12">
    <location>
        <begin position="406"/>
        <end position="426"/>
    </location>
</feature>
<protein>
    <submittedName>
        <fullName evidence="13">Sodium/solute symporter</fullName>
    </submittedName>
</protein>
<gene>
    <name evidence="13" type="ORF">FTW19_12945</name>
</gene>
<dbReference type="InterPro" id="IPR051163">
    <property type="entry name" value="Sodium:Solute_Symporter_SSF"/>
</dbReference>
<dbReference type="Gene3D" id="1.20.1730.10">
    <property type="entry name" value="Sodium/glucose cotransporter"/>
    <property type="match status" value="1"/>
</dbReference>
<dbReference type="Proteomes" id="UP000321820">
    <property type="component" value="Chromosome"/>
</dbReference>
<feature type="transmembrane region" description="Helical" evidence="12">
    <location>
        <begin position="139"/>
        <end position="169"/>
    </location>
</feature>
<dbReference type="PROSITE" id="PS50283">
    <property type="entry name" value="NA_SOLUT_SYMP_3"/>
    <property type="match status" value="1"/>
</dbReference>
<evidence type="ECO:0000256" key="7">
    <source>
        <dbReference type="ARBA" id="ARBA00023053"/>
    </source>
</evidence>
<dbReference type="CDD" id="cd11493">
    <property type="entry name" value="SLC5sbd_NIS-like_u1"/>
    <property type="match status" value="1"/>
</dbReference>
<keyword evidence="6 12" id="KW-1133">Transmembrane helix</keyword>
<dbReference type="AlphaFoldDB" id="A0A5B9E9N4"/>
<keyword evidence="10" id="KW-0739">Sodium transport</keyword>
<feature type="transmembrane region" description="Helical" evidence="12">
    <location>
        <begin position="181"/>
        <end position="199"/>
    </location>
</feature>
<keyword evidence="3" id="KW-0813">Transport</keyword>
<evidence type="ECO:0000256" key="8">
    <source>
        <dbReference type="ARBA" id="ARBA00023065"/>
    </source>
</evidence>
<dbReference type="GO" id="GO:0006814">
    <property type="term" value="P:sodium ion transport"/>
    <property type="evidence" value="ECO:0007669"/>
    <property type="project" value="UniProtKB-KW"/>
</dbReference>
<dbReference type="NCBIfam" id="TIGR00813">
    <property type="entry name" value="sss"/>
    <property type="match status" value="1"/>
</dbReference>
<dbReference type="GO" id="GO:0005886">
    <property type="term" value="C:plasma membrane"/>
    <property type="evidence" value="ECO:0007669"/>
    <property type="project" value="UniProtKB-SubCell"/>
</dbReference>
<feature type="transmembrane region" description="Helical" evidence="12">
    <location>
        <begin position="326"/>
        <end position="355"/>
    </location>
</feature>
<evidence type="ECO:0000256" key="6">
    <source>
        <dbReference type="ARBA" id="ARBA00022989"/>
    </source>
</evidence>
<accession>A0A5B9E9N4</accession>
<reference evidence="13 14" key="1">
    <citation type="submission" date="2019-08" db="EMBL/GenBank/DDBJ databases">
        <title>Complete genome sequence of Terriglobus albidus strain ORNL.</title>
        <authorList>
            <person name="Podar M."/>
        </authorList>
    </citation>
    <scope>NUCLEOTIDE SEQUENCE [LARGE SCALE GENOMIC DNA]</scope>
    <source>
        <strain evidence="13 14">ORNL</strain>
    </source>
</reference>
<evidence type="ECO:0000313" key="14">
    <source>
        <dbReference type="Proteomes" id="UP000321820"/>
    </source>
</evidence>
<evidence type="ECO:0000256" key="2">
    <source>
        <dbReference type="ARBA" id="ARBA00006434"/>
    </source>
</evidence>
<dbReference type="EMBL" id="CP042806">
    <property type="protein sequence ID" value="QEE28828.1"/>
    <property type="molecule type" value="Genomic_DNA"/>
</dbReference>
<feature type="transmembrane region" description="Helical" evidence="12">
    <location>
        <begin position="45"/>
        <end position="70"/>
    </location>
</feature>
<dbReference type="KEGG" id="talb:FTW19_12945"/>
<keyword evidence="8" id="KW-0406">Ion transport</keyword>
<comment type="subcellular location">
    <subcellularLocation>
        <location evidence="1">Cell membrane</location>
        <topology evidence="1">Multi-pass membrane protein</topology>
    </subcellularLocation>
</comment>
<evidence type="ECO:0000256" key="12">
    <source>
        <dbReference type="SAM" id="Phobius"/>
    </source>
</evidence>
<dbReference type="RefSeq" id="WP_147648026.1">
    <property type="nucleotide sequence ID" value="NZ_CP042806.1"/>
</dbReference>
<comment type="similarity">
    <text evidence="2 11">Belongs to the sodium:solute symporter (SSF) (TC 2.A.21) family.</text>
</comment>
<evidence type="ECO:0000256" key="9">
    <source>
        <dbReference type="ARBA" id="ARBA00023136"/>
    </source>
</evidence>
<evidence type="ECO:0000256" key="4">
    <source>
        <dbReference type="ARBA" id="ARBA00022475"/>
    </source>
</evidence>
<feature type="transmembrane region" description="Helical" evidence="12">
    <location>
        <begin position="376"/>
        <end position="394"/>
    </location>
</feature>
<proteinExistence type="inferred from homology"/>
<evidence type="ECO:0000256" key="1">
    <source>
        <dbReference type="ARBA" id="ARBA00004651"/>
    </source>
</evidence>
<keyword evidence="4" id="KW-1003">Cell membrane</keyword>
<feature type="transmembrane region" description="Helical" evidence="12">
    <location>
        <begin position="6"/>
        <end position="24"/>
    </location>
</feature>
<dbReference type="OrthoDB" id="9810181at2"/>
<dbReference type="PANTHER" id="PTHR42985">
    <property type="entry name" value="SODIUM-COUPLED MONOCARBOXYLATE TRANSPORTER"/>
    <property type="match status" value="1"/>
</dbReference>
<dbReference type="InterPro" id="IPR038377">
    <property type="entry name" value="Na/Glc_symporter_sf"/>
</dbReference>
<feature type="transmembrane region" description="Helical" evidence="12">
    <location>
        <begin position="232"/>
        <end position="249"/>
    </location>
</feature>
<feature type="transmembrane region" description="Helical" evidence="12">
    <location>
        <begin position="76"/>
        <end position="95"/>
    </location>
</feature>
<evidence type="ECO:0000313" key="13">
    <source>
        <dbReference type="EMBL" id="QEE28828.1"/>
    </source>
</evidence>
<evidence type="ECO:0000256" key="3">
    <source>
        <dbReference type="ARBA" id="ARBA00022448"/>
    </source>
</evidence>
<feature type="transmembrane region" description="Helical" evidence="12">
    <location>
        <begin position="116"/>
        <end position="133"/>
    </location>
</feature>
<evidence type="ECO:0000256" key="5">
    <source>
        <dbReference type="ARBA" id="ARBA00022692"/>
    </source>
</evidence>